<accession>A0ABP7SYA9</accession>
<evidence type="ECO:0000313" key="1">
    <source>
        <dbReference type="EMBL" id="GAA4018159.1"/>
    </source>
</evidence>
<name>A0ABP7SYA9_9BACT</name>
<organism evidence="1 2">
    <name type="scientific">Hymenobacter fastidiosus</name>
    <dbReference type="NCBI Taxonomy" id="486264"/>
    <lineage>
        <taxon>Bacteria</taxon>
        <taxon>Pseudomonadati</taxon>
        <taxon>Bacteroidota</taxon>
        <taxon>Cytophagia</taxon>
        <taxon>Cytophagales</taxon>
        <taxon>Hymenobacteraceae</taxon>
        <taxon>Hymenobacter</taxon>
    </lineage>
</organism>
<evidence type="ECO:0000313" key="2">
    <source>
        <dbReference type="Proteomes" id="UP001500567"/>
    </source>
</evidence>
<dbReference type="Proteomes" id="UP001500567">
    <property type="component" value="Unassembled WGS sequence"/>
</dbReference>
<reference evidence="2" key="1">
    <citation type="journal article" date="2019" name="Int. J. Syst. Evol. Microbiol.">
        <title>The Global Catalogue of Microorganisms (GCM) 10K type strain sequencing project: providing services to taxonomists for standard genome sequencing and annotation.</title>
        <authorList>
            <consortium name="The Broad Institute Genomics Platform"/>
            <consortium name="The Broad Institute Genome Sequencing Center for Infectious Disease"/>
            <person name="Wu L."/>
            <person name="Ma J."/>
        </authorList>
    </citation>
    <scope>NUCLEOTIDE SEQUENCE [LARGE SCALE GENOMIC DNA]</scope>
    <source>
        <strain evidence="2">JCM 17224</strain>
    </source>
</reference>
<dbReference type="EMBL" id="BAABDJ010000038">
    <property type="protein sequence ID" value="GAA4018159.1"/>
    <property type="molecule type" value="Genomic_DNA"/>
</dbReference>
<comment type="caution">
    <text evidence="1">The sequence shown here is derived from an EMBL/GenBank/DDBJ whole genome shotgun (WGS) entry which is preliminary data.</text>
</comment>
<protein>
    <recommendedName>
        <fullName evidence="3">T9SS type A sorting domain-containing protein</fullName>
    </recommendedName>
</protein>
<keyword evidence="2" id="KW-1185">Reference proteome</keyword>
<dbReference type="RefSeq" id="WP_345074786.1">
    <property type="nucleotide sequence ID" value="NZ_BAABDJ010000038.1"/>
</dbReference>
<evidence type="ECO:0008006" key="3">
    <source>
        <dbReference type="Google" id="ProtNLM"/>
    </source>
</evidence>
<proteinExistence type="predicted"/>
<gene>
    <name evidence="1" type="ORF">GCM10022408_34880</name>
</gene>
<sequence length="66" mass="7285">MTKAAVVTLAAYDAQERQVATLREAQPRSVGEYTVPFATRGLAAGLYYYRLEAQGRPVSRPLSIVR</sequence>